<evidence type="ECO:0000313" key="2">
    <source>
        <dbReference type="EMBL" id="MDA3625133.1"/>
    </source>
</evidence>
<evidence type="ECO:0000313" key="3">
    <source>
        <dbReference type="Proteomes" id="UP001210380"/>
    </source>
</evidence>
<name>A0ABT4UTV7_9PSEU</name>
<evidence type="ECO:0008006" key="4">
    <source>
        <dbReference type="Google" id="ProtNLM"/>
    </source>
</evidence>
<dbReference type="EMBL" id="JAQGLA010000007">
    <property type="protein sequence ID" value="MDA3625133.1"/>
    <property type="molecule type" value="Genomic_DNA"/>
</dbReference>
<evidence type="ECO:0000256" key="1">
    <source>
        <dbReference type="SAM" id="Coils"/>
    </source>
</evidence>
<keyword evidence="3" id="KW-1185">Reference proteome</keyword>
<gene>
    <name evidence="2" type="ORF">OU415_06785</name>
</gene>
<sequence length="163" mass="17691">MRNALVPLRDGVIARAQREADAELRVARREAETLIAEAREASSAAVDEAVARGREDAAAARSAEEARRRRSERAVELAAQREVFEELIGEVTARLSQLDDQALRDRLRGRVRSALGSEAEVVDAPGGGVIGRVPGRLVDLSFRTAAARAVEELGADVERLWTP</sequence>
<dbReference type="RefSeq" id="WP_270947713.1">
    <property type="nucleotide sequence ID" value="NZ_JAQGLA010000007.1"/>
</dbReference>
<proteinExistence type="predicted"/>
<dbReference type="Proteomes" id="UP001210380">
    <property type="component" value="Unassembled WGS sequence"/>
</dbReference>
<accession>A0ABT4UTV7</accession>
<protein>
    <recommendedName>
        <fullName evidence="4">V-type ATP synthase subunit E</fullName>
    </recommendedName>
</protein>
<keyword evidence="1" id="KW-0175">Coiled coil</keyword>
<comment type="caution">
    <text evidence="2">The sequence shown here is derived from an EMBL/GenBank/DDBJ whole genome shotgun (WGS) entry which is preliminary data.</text>
</comment>
<organism evidence="2 3">
    <name type="scientific">Saccharopolyspora oryzae</name>
    <dbReference type="NCBI Taxonomy" id="2997343"/>
    <lineage>
        <taxon>Bacteria</taxon>
        <taxon>Bacillati</taxon>
        <taxon>Actinomycetota</taxon>
        <taxon>Actinomycetes</taxon>
        <taxon>Pseudonocardiales</taxon>
        <taxon>Pseudonocardiaceae</taxon>
        <taxon>Saccharopolyspora</taxon>
    </lineage>
</organism>
<feature type="coiled-coil region" evidence="1">
    <location>
        <begin position="17"/>
        <end position="44"/>
    </location>
</feature>
<reference evidence="2 3" key="1">
    <citation type="submission" date="2022-11" db="EMBL/GenBank/DDBJ databases">
        <title>Draft genome sequence of Saccharopolyspora sp. WRP15-2 isolated from rhizosphere soils of wild rice in Thailand.</title>
        <authorList>
            <person name="Duangmal K."/>
            <person name="Kammanee S."/>
            <person name="Muangham S."/>
        </authorList>
    </citation>
    <scope>NUCLEOTIDE SEQUENCE [LARGE SCALE GENOMIC DNA]</scope>
    <source>
        <strain evidence="2 3">WRP15-2</strain>
    </source>
</reference>